<evidence type="ECO:0000313" key="2">
    <source>
        <dbReference type="EMBL" id="BDU49689.1"/>
    </source>
</evidence>
<dbReference type="RefSeq" id="WP_307904635.1">
    <property type="nucleotide sequence ID" value="NZ_AP027059.1"/>
</dbReference>
<dbReference type="Pfam" id="PF04991">
    <property type="entry name" value="LicD"/>
    <property type="match status" value="1"/>
</dbReference>
<organism evidence="2 3">
    <name type="scientific">Haliovirga abyssi</name>
    <dbReference type="NCBI Taxonomy" id="2996794"/>
    <lineage>
        <taxon>Bacteria</taxon>
        <taxon>Fusobacteriati</taxon>
        <taxon>Fusobacteriota</taxon>
        <taxon>Fusobacteriia</taxon>
        <taxon>Fusobacteriales</taxon>
        <taxon>Haliovirgaceae</taxon>
        <taxon>Haliovirga</taxon>
    </lineage>
</organism>
<name>A0AAU9DRU5_9FUSO</name>
<evidence type="ECO:0000313" key="3">
    <source>
        <dbReference type="Proteomes" id="UP001321582"/>
    </source>
</evidence>
<keyword evidence="3" id="KW-1185">Reference proteome</keyword>
<dbReference type="Proteomes" id="UP001321582">
    <property type="component" value="Chromosome"/>
</dbReference>
<dbReference type="GO" id="GO:0009100">
    <property type="term" value="P:glycoprotein metabolic process"/>
    <property type="evidence" value="ECO:0007669"/>
    <property type="project" value="UniProtKB-ARBA"/>
</dbReference>
<dbReference type="AlphaFoldDB" id="A0AAU9DRU5"/>
<gene>
    <name evidence="2" type="primary">licD</name>
    <name evidence="2" type="ORF">HLVA_02580</name>
</gene>
<dbReference type="PANTHER" id="PTHR43404:SF2">
    <property type="entry name" value="LIPOPOLYSACCHARIDE CHOLINEPHOSPHOTRANSFERASE LICD"/>
    <property type="match status" value="1"/>
</dbReference>
<dbReference type="KEGG" id="haby:HLVA_02580"/>
<reference evidence="2 3" key="1">
    <citation type="submission" date="2022-11" db="EMBL/GenBank/DDBJ databases">
        <title>Haliovirga abyssi gen. nov., sp. nov., a mesophilic fermentative bacterium isolated from the Iheya North hydrothermal field and the proposal of Haliovirgaceae fam. nov.</title>
        <authorList>
            <person name="Miyazaki U."/>
            <person name="Tame A."/>
            <person name="Miyazaki J."/>
            <person name="Takai K."/>
            <person name="Sawayama S."/>
            <person name="Kitajima M."/>
            <person name="Okamoto A."/>
            <person name="Nakagawa S."/>
        </authorList>
    </citation>
    <scope>NUCLEOTIDE SEQUENCE [LARGE SCALE GENOMIC DNA]</scope>
    <source>
        <strain evidence="2 3">IC12</strain>
    </source>
</reference>
<feature type="domain" description="LicD/FKTN/FKRP nucleotidyltransferase" evidence="1">
    <location>
        <begin position="40"/>
        <end position="263"/>
    </location>
</feature>
<proteinExistence type="predicted"/>
<evidence type="ECO:0000259" key="1">
    <source>
        <dbReference type="Pfam" id="PF04991"/>
    </source>
</evidence>
<accession>A0AAU9DRU5</accession>
<dbReference type="InterPro" id="IPR007074">
    <property type="entry name" value="LicD/FKTN/FKRP_NTP_transf"/>
</dbReference>
<sequence length="303" mass="37138">MSINYNEIFPDEREKYIELSKLRQVQLIELRILKIFDDICKRNGIKYWLDFGNLLGAVRHKGFIPWDDDIDVTILYKDYKKLINILKKELPEDLFLQTLKSDKDFLDVELIKIRDRYSNSNNNKSYKFHNGIFIDIFPLYKLPESNFLRFIQKRLYRLLISSRKKRLKYEKLNHRRVIRIVKGNIRKLLSKFITIFIELDILEEKILNMYKLTKKHIYSFSLHKNFSEKFKKEDIFPLKELEYEKFNFFVPNNYDKYLKIEFGDYMKLPPKEEQRPHHFNPDEIDITKPCEHKESLYWEEKKQ</sequence>
<dbReference type="PANTHER" id="PTHR43404">
    <property type="entry name" value="LIPOPOLYSACCHARIDE CHOLINEPHOSPHOTRANSFERASE LICD"/>
    <property type="match status" value="1"/>
</dbReference>
<protein>
    <submittedName>
        <fullName evidence="2">LPS cholinephosphotransferase</fullName>
    </submittedName>
</protein>
<dbReference type="EMBL" id="AP027059">
    <property type="protein sequence ID" value="BDU49689.1"/>
    <property type="molecule type" value="Genomic_DNA"/>
</dbReference>
<dbReference type="InterPro" id="IPR052942">
    <property type="entry name" value="LPS_cholinephosphotransferase"/>
</dbReference>